<sequence length="214" mass="24212">MLESHFKESHPDLLNKTVHVPSPFLLPLWRPFSPLHHDPLPLPTHVPPGLTLIPPVKGSWRTQPRTPRRIEEAKIASPKRKKHGPQIPDVKADVKEDAEHEEIEFEDLPKQLDSGGSYAWEAERECVLQSVGPPVDVARPQPILDPNIFGYRIPRKSILYDAFVELHIAEWDMDDEEEPEDDSQLTVTEIRLHPNTGHGSQIPSSSRVASQADN</sequence>
<evidence type="ECO:0000256" key="1">
    <source>
        <dbReference type="SAM" id="MobiDB-lite"/>
    </source>
</evidence>
<dbReference type="Proteomes" id="UP000724874">
    <property type="component" value="Unassembled WGS sequence"/>
</dbReference>
<keyword evidence="3" id="KW-1185">Reference proteome</keyword>
<gene>
    <name evidence="2" type="ORF">CPB84DRAFT_1130285</name>
</gene>
<comment type="caution">
    <text evidence="2">The sequence shown here is derived from an EMBL/GenBank/DDBJ whole genome shotgun (WGS) entry which is preliminary data.</text>
</comment>
<feature type="region of interest" description="Disordered" evidence="1">
    <location>
        <begin position="192"/>
        <end position="214"/>
    </location>
</feature>
<name>A0A9P5TNB6_GYMJU</name>
<dbReference type="AlphaFoldDB" id="A0A9P5TNB6"/>
<organism evidence="2 3">
    <name type="scientific">Gymnopilus junonius</name>
    <name type="common">Spectacular rustgill mushroom</name>
    <name type="synonym">Gymnopilus spectabilis subsp. junonius</name>
    <dbReference type="NCBI Taxonomy" id="109634"/>
    <lineage>
        <taxon>Eukaryota</taxon>
        <taxon>Fungi</taxon>
        <taxon>Dikarya</taxon>
        <taxon>Basidiomycota</taxon>
        <taxon>Agaricomycotina</taxon>
        <taxon>Agaricomycetes</taxon>
        <taxon>Agaricomycetidae</taxon>
        <taxon>Agaricales</taxon>
        <taxon>Agaricineae</taxon>
        <taxon>Hymenogastraceae</taxon>
        <taxon>Gymnopilus</taxon>
    </lineage>
</organism>
<dbReference type="OrthoDB" id="2576496at2759"/>
<feature type="compositionally biased region" description="Polar residues" evidence="1">
    <location>
        <begin position="197"/>
        <end position="214"/>
    </location>
</feature>
<evidence type="ECO:0000313" key="3">
    <source>
        <dbReference type="Proteomes" id="UP000724874"/>
    </source>
</evidence>
<protein>
    <submittedName>
        <fullName evidence="2">Uncharacterized protein</fullName>
    </submittedName>
</protein>
<accession>A0A9P5TNB6</accession>
<proteinExistence type="predicted"/>
<evidence type="ECO:0000313" key="2">
    <source>
        <dbReference type="EMBL" id="KAF8899610.1"/>
    </source>
</evidence>
<dbReference type="EMBL" id="JADNYJ010000052">
    <property type="protein sequence ID" value="KAF8899610.1"/>
    <property type="molecule type" value="Genomic_DNA"/>
</dbReference>
<reference evidence="2" key="1">
    <citation type="submission" date="2020-11" db="EMBL/GenBank/DDBJ databases">
        <authorList>
            <consortium name="DOE Joint Genome Institute"/>
            <person name="Ahrendt S."/>
            <person name="Riley R."/>
            <person name="Andreopoulos W."/>
            <person name="LaButti K."/>
            <person name="Pangilinan J."/>
            <person name="Ruiz-duenas F.J."/>
            <person name="Barrasa J.M."/>
            <person name="Sanchez-Garcia M."/>
            <person name="Camarero S."/>
            <person name="Miyauchi S."/>
            <person name="Serrano A."/>
            <person name="Linde D."/>
            <person name="Babiker R."/>
            <person name="Drula E."/>
            <person name="Ayuso-Fernandez I."/>
            <person name="Pacheco R."/>
            <person name="Padilla G."/>
            <person name="Ferreira P."/>
            <person name="Barriuso J."/>
            <person name="Kellner H."/>
            <person name="Castanera R."/>
            <person name="Alfaro M."/>
            <person name="Ramirez L."/>
            <person name="Pisabarro A.G."/>
            <person name="Kuo A."/>
            <person name="Tritt A."/>
            <person name="Lipzen A."/>
            <person name="He G."/>
            <person name="Yan M."/>
            <person name="Ng V."/>
            <person name="Cullen D."/>
            <person name="Martin F."/>
            <person name="Rosso M.-N."/>
            <person name="Henrissat B."/>
            <person name="Hibbett D."/>
            <person name="Martinez A.T."/>
            <person name="Grigoriev I.V."/>
        </authorList>
    </citation>
    <scope>NUCLEOTIDE SEQUENCE</scope>
    <source>
        <strain evidence="2">AH 44721</strain>
    </source>
</reference>